<dbReference type="EMBL" id="CADCTB010000040">
    <property type="protein sequence ID" value="CAA9220168.1"/>
    <property type="molecule type" value="Genomic_DNA"/>
</dbReference>
<gene>
    <name evidence="2" type="ORF">AVDCRST_MAG10-583</name>
</gene>
<accession>A0A6J4HBA7</accession>
<dbReference type="AlphaFoldDB" id="A0A6J4HBA7"/>
<sequence>MAGAWRLLAGLLVVGMSGLLAALFIHRRRRVRYRLRNRLMPLTRLVDQPAPIERRVRWVIFGAVVVVILAVMAFGGSARSPS</sequence>
<name>A0A6J4HBA7_9ACTN</name>
<protein>
    <submittedName>
        <fullName evidence="2">Uncharacterized protein</fullName>
    </submittedName>
</protein>
<evidence type="ECO:0000256" key="1">
    <source>
        <dbReference type="SAM" id="Phobius"/>
    </source>
</evidence>
<evidence type="ECO:0000313" key="2">
    <source>
        <dbReference type="EMBL" id="CAA9220168.1"/>
    </source>
</evidence>
<proteinExistence type="predicted"/>
<feature type="transmembrane region" description="Helical" evidence="1">
    <location>
        <begin position="58"/>
        <end position="78"/>
    </location>
</feature>
<keyword evidence="1" id="KW-0472">Membrane</keyword>
<reference evidence="2" key="1">
    <citation type="submission" date="2020-02" db="EMBL/GenBank/DDBJ databases">
        <authorList>
            <person name="Meier V. D."/>
        </authorList>
    </citation>
    <scope>NUCLEOTIDE SEQUENCE</scope>
    <source>
        <strain evidence="2">AVDCRST_MAG10</strain>
    </source>
</reference>
<keyword evidence="1" id="KW-1133">Transmembrane helix</keyword>
<organism evidence="2">
    <name type="scientific">uncultured Acidimicrobiales bacterium</name>
    <dbReference type="NCBI Taxonomy" id="310071"/>
    <lineage>
        <taxon>Bacteria</taxon>
        <taxon>Bacillati</taxon>
        <taxon>Actinomycetota</taxon>
        <taxon>Acidimicrobiia</taxon>
        <taxon>Acidimicrobiales</taxon>
        <taxon>environmental samples</taxon>
    </lineage>
</organism>
<keyword evidence="1" id="KW-0812">Transmembrane</keyword>
<feature type="transmembrane region" description="Helical" evidence="1">
    <location>
        <begin position="6"/>
        <end position="26"/>
    </location>
</feature>